<dbReference type="PANTHER" id="PTHR33172:SF90">
    <property type="entry name" value="OS06G0698748 PROTEIN"/>
    <property type="match status" value="1"/>
</dbReference>
<evidence type="ECO:0000256" key="1">
    <source>
        <dbReference type="ARBA" id="ARBA00004123"/>
    </source>
</evidence>
<organism evidence="4 5">
    <name type="scientific">Aegilops tauschii subsp. strangulata</name>
    <name type="common">Goatgrass</name>
    <dbReference type="NCBI Taxonomy" id="200361"/>
    <lineage>
        <taxon>Eukaryota</taxon>
        <taxon>Viridiplantae</taxon>
        <taxon>Streptophyta</taxon>
        <taxon>Embryophyta</taxon>
        <taxon>Tracheophyta</taxon>
        <taxon>Spermatophyta</taxon>
        <taxon>Magnoliopsida</taxon>
        <taxon>Liliopsida</taxon>
        <taxon>Poales</taxon>
        <taxon>Poaceae</taxon>
        <taxon>BOP clade</taxon>
        <taxon>Pooideae</taxon>
        <taxon>Triticodae</taxon>
        <taxon>Triticeae</taxon>
        <taxon>Triticinae</taxon>
        <taxon>Aegilops</taxon>
    </lineage>
</organism>
<protein>
    <submittedName>
        <fullName evidence="4">Uncharacterized protein</fullName>
    </submittedName>
</protein>
<evidence type="ECO:0000256" key="3">
    <source>
        <dbReference type="SAM" id="MobiDB-lite"/>
    </source>
</evidence>
<dbReference type="Proteomes" id="UP000015105">
    <property type="component" value="Chromosome 7D"/>
</dbReference>
<dbReference type="PANTHER" id="PTHR33172">
    <property type="entry name" value="OS08G0516900 PROTEIN"/>
    <property type="match status" value="1"/>
</dbReference>
<feature type="region of interest" description="Disordered" evidence="3">
    <location>
        <begin position="90"/>
        <end position="135"/>
    </location>
</feature>
<proteinExistence type="predicted"/>
<dbReference type="AlphaFoldDB" id="A0A453SQJ7"/>
<feature type="region of interest" description="Disordered" evidence="3">
    <location>
        <begin position="1"/>
        <end position="33"/>
    </location>
</feature>
<keyword evidence="5" id="KW-1185">Reference proteome</keyword>
<sequence length="240" mass="25805">DESNNSSSNGGRGHGRLSRAPRPAGAIDESSCSTLHGRTRCPLWLRRPPWAPRRWLRPRRHRTGCAAAAAVQGGRLGGEGHGLFVLETVEEEEEREAEAENERSSIGPVSEGDEEEGEEVESARETPWQRRTKKTGGLASLHALDDALPIKRGLSSFFSGKSRSFANLQDVAVAGTTSSKDVLAKPENPFNKRRRILRCCSIRRVSSTSLTALPPFLPPEPSFNIGNDGVINGGSGGGSG</sequence>
<accession>A0A453SQJ7</accession>
<dbReference type="GO" id="GO:0005634">
    <property type="term" value="C:nucleus"/>
    <property type="evidence" value="ECO:0007669"/>
    <property type="project" value="UniProtKB-SubCell"/>
</dbReference>
<evidence type="ECO:0000256" key="2">
    <source>
        <dbReference type="ARBA" id="ARBA00023242"/>
    </source>
</evidence>
<evidence type="ECO:0000313" key="5">
    <source>
        <dbReference type="Proteomes" id="UP000015105"/>
    </source>
</evidence>
<reference evidence="5" key="1">
    <citation type="journal article" date="2014" name="Science">
        <title>Ancient hybridizations among the ancestral genomes of bread wheat.</title>
        <authorList>
            <consortium name="International Wheat Genome Sequencing Consortium,"/>
            <person name="Marcussen T."/>
            <person name="Sandve S.R."/>
            <person name="Heier L."/>
            <person name="Spannagl M."/>
            <person name="Pfeifer M."/>
            <person name="Jakobsen K.S."/>
            <person name="Wulff B.B."/>
            <person name="Steuernagel B."/>
            <person name="Mayer K.F."/>
            <person name="Olsen O.A."/>
        </authorList>
    </citation>
    <scope>NUCLEOTIDE SEQUENCE [LARGE SCALE GENOMIC DNA]</scope>
    <source>
        <strain evidence="5">cv. AL8/78</strain>
    </source>
</reference>
<reference evidence="4" key="5">
    <citation type="journal article" date="2021" name="G3 (Bethesda)">
        <title>Aegilops tauschii genome assembly Aet v5.0 features greater sequence contiguity and improved annotation.</title>
        <authorList>
            <person name="Wang L."/>
            <person name="Zhu T."/>
            <person name="Rodriguez J.C."/>
            <person name="Deal K.R."/>
            <person name="Dubcovsky J."/>
            <person name="McGuire P.E."/>
            <person name="Lux T."/>
            <person name="Spannagl M."/>
            <person name="Mayer K.F.X."/>
            <person name="Baldrich P."/>
            <person name="Meyers B.C."/>
            <person name="Huo N."/>
            <person name="Gu Y.Q."/>
            <person name="Zhou H."/>
            <person name="Devos K.M."/>
            <person name="Bennetzen J.L."/>
            <person name="Unver T."/>
            <person name="Budak H."/>
            <person name="Gulick P.J."/>
            <person name="Galiba G."/>
            <person name="Kalapos B."/>
            <person name="Nelson D.R."/>
            <person name="Li P."/>
            <person name="You F.M."/>
            <person name="Luo M.C."/>
            <person name="Dvorak J."/>
        </authorList>
    </citation>
    <scope>NUCLEOTIDE SEQUENCE [LARGE SCALE GENOMIC DNA]</scope>
    <source>
        <strain evidence="4">cv. AL8/78</strain>
    </source>
</reference>
<name>A0A453SQJ7_AEGTS</name>
<keyword evidence="2" id="KW-0539">Nucleus</keyword>
<reference evidence="4" key="4">
    <citation type="submission" date="2019-03" db="UniProtKB">
        <authorList>
            <consortium name="EnsemblPlants"/>
        </authorList>
    </citation>
    <scope>IDENTIFICATION</scope>
</reference>
<dbReference type="GO" id="GO:0006950">
    <property type="term" value="P:response to stress"/>
    <property type="evidence" value="ECO:0007669"/>
    <property type="project" value="UniProtKB-ARBA"/>
</dbReference>
<evidence type="ECO:0000313" key="4">
    <source>
        <dbReference type="EnsemblPlants" id="AET7Gv21027400.3"/>
    </source>
</evidence>
<dbReference type="EnsemblPlants" id="AET7Gv21027400.3">
    <property type="protein sequence ID" value="AET7Gv21027400.3"/>
    <property type="gene ID" value="AET7Gv21027400"/>
</dbReference>
<reference evidence="4" key="3">
    <citation type="journal article" date="2017" name="Nature">
        <title>Genome sequence of the progenitor of the wheat D genome Aegilops tauschii.</title>
        <authorList>
            <person name="Luo M.C."/>
            <person name="Gu Y.Q."/>
            <person name="Puiu D."/>
            <person name="Wang H."/>
            <person name="Twardziok S.O."/>
            <person name="Deal K.R."/>
            <person name="Huo N."/>
            <person name="Zhu T."/>
            <person name="Wang L."/>
            <person name="Wang Y."/>
            <person name="McGuire P.E."/>
            <person name="Liu S."/>
            <person name="Long H."/>
            <person name="Ramasamy R.K."/>
            <person name="Rodriguez J.C."/>
            <person name="Van S.L."/>
            <person name="Yuan L."/>
            <person name="Wang Z."/>
            <person name="Xia Z."/>
            <person name="Xiao L."/>
            <person name="Anderson O.D."/>
            <person name="Ouyang S."/>
            <person name="Liang Y."/>
            <person name="Zimin A.V."/>
            <person name="Pertea G."/>
            <person name="Qi P."/>
            <person name="Bennetzen J.L."/>
            <person name="Dai X."/>
            <person name="Dawson M.W."/>
            <person name="Muller H.G."/>
            <person name="Kugler K."/>
            <person name="Rivarola-Duarte L."/>
            <person name="Spannagl M."/>
            <person name="Mayer K.F.X."/>
            <person name="Lu F.H."/>
            <person name="Bevan M.W."/>
            <person name="Leroy P."/>
            <person name="Li P."/>
            <person name="You F.M."/>
            <person name="Sun Q."/>
            <person name="Liu Z."/>
            <person name="Lyons E."/>
            <person name="Wicker T."/>
            <person name="Salzberg S.L."/>
            <person name="Devos K.M."/>
            <person name="Dvorak J."/>
        </authorList>
    </citation>
    <scope>NUCLEOTIDE SEQUENCE [LARGE SCALE GENOMIC DNA]</scope>
    <source>
        <strain evidence="4">cv. AL8/78</strain>
    </source>
</reference>
<dbReference type="InterPro" id="IPR051992">
    <property type="entry name" value="OxStress_Response_Reg"/>
</dbReference>
<reference evidence="5" key="2">
    <citation type="journal article" date="2017" name="Nat. Plants">
        <title>The Aegilops tauschii genome reveals multiple impacts of transposons.</title>
        <authorList>
            <person name="Zhao G."/>
            <person name="Zou C."/>
            <person name="Li K."/>
            <person name="Wang K."/>
            <person name="Li T."/>
            <person name="Gao L."/>
            <person name="Zhang X."/>
            <person name="Wang H."/>
            <person name="Yang Z."/>
            <person name="Liu X."/>
            <person name="Jiang W."/>
            <person name="Mao L."/>
            <person name="Kong X."/>
            <person name="Jiao Y."/>
            <person name="Jia J."/>
        </authorList>
    </citation>
    <scope>NUCLEOTIDE SEQUENCE [LARGE SCALE GENOMIC DNA]</scope>
    <source>
        <strain evidence="5">cv. AL8/78</strain>
    </source>
</reference>
<dbReference type="Gramene" id="AET7Gv21027400.3">
    <property type="protein sequence ID" value="AET7Gv21027400.3"/>
    <property type="gene ID" value="AET7Gv21027400"/>
</dbReference>
<feature type="compositionally biased region" description="Acidic residues" evidence="3">
    <location>
        <begin position="111"/>
        <end position="120"/>
    </location>
</feature>
<comment type="subcellular location">
    <subcellularLocation>
        <location evidence="1">Nucleus</location>
    </subcellularLocation>
</comment>